<name>A0A0L8VB02_9BACT</name>
<dbReference type="CDD" id="cd02440">
    <property type="entry name" value="AdoMet_MTases"/>
    <property type="match status" value="1"/>
</dbReference>
<dbReference type="NCBIfam" id="TIGR01934">
    <property type="entry name" value="MenG_MenH_UbiE"/>
    <property type="match status" value="1"/>
</dbReference>
<dbReference type="STRING" id="1409788.NC99_15550"/>
<dbReference type="GO" id="GO:0009234">
    <property type="term" value="P:menaquinone biosynthetic process"/>
    <property type="evidence" value="ECO:0007669"/>
    <property type="project" value="UniProtKB-UniRule"/>
</dbReference>
<dbReference type="Gene3D" id="3.40.50.150">
    <property type="entry name" value="Vaccinia Virus protein VP39"/>
    <property type="match status" value="1"/>
</dbReference>
<proteinExistence type="inferred from homology"/>
<keyword evidence="1 5" id="KW-0474">Menaquinone biosynthesis</keyword>
<evidence type="ECO:0000256" key="4">
    <source>
        <dbReference type="ARBA" id="ARBA00022691"/>
    </source>
</evidence>
<comment type="caution">
    <text evidence="6">The sequence shown here is derived from an EMBL/GenBank/DDBJ whole genome shotgun (WGS) entry which is preliminary data.</text>
</comment>
<dbReference type="PROSITE" id="PS01183">
    <property type="entry name" value="UBIE_1"/>
    <property type="match status" value="1"/>
</dbReference>
<feature type="binding site" evidence="5">
    <location>
        <begin position="113"/>
        <end position="114"/>
    </location>
    <ligand>
        <name>S-adenosyl-L-methionine</name>
        <dbReference type="ChEBI" id="CHEBI:59789"/>
    </ligand>
</feature>
<organism evidence="6 7">
    <name type="scientific">Sunxiuqinia dokdonensis</name>
    <dbReference type="NCBI Taxonomy" id="1409788"/>
    <lineage>
        <taxon>Bacteria</taxon>
        <taxon>Pseudomonadati</taxon>
        <taxon>Bacteroidota</taxon>
        <taxon>Bacteroidia</taxon>
        <taxon>Marinilabiliales</taxon>
        <taxon>Prolixibacteraceae</taxon>
        <taxon>Sunxiuqinia</taxon>
    </lineage>
</organism>
<dbReference type="UniPathway" id="UPA00079">
    <property type="reaction ID" value="UER00169"/>
</dbReference>
<evidence type="ECO:0000313" key="6">
    <source>
        <dbReference type="EMBL" id="KOH45630.1"/>
    </source>
</evidence>
<reference evidence="7" key="1">
    <citation type="submission" date="2015-07" db="EMBL/GenBank/DDBJ databases">
        <title>Genome sequencing of Sunxiuqinia dokdonensis strain SK.</title>
        <authorList>
            <person name="Ahn S."/>
            <person name="Kim B.-C."/>
        </authorList>
    </citation>
    <scope>NUCLEOTIDE SEQUENCE [LARGE SCALE GENOMIC DNA]</scope>
    <source>
        <strain evidence="7">SK</strain>
    </source>
</reference>
<dbReference type="NCBIfam" id="NF001244">
    <property type="entry name" value="PRK00216.1-5"/>
    <property type="match status" value="1"/>
</dbReference>
<keyword evidence="2 5" id="KW-0489">Methyltransferase</keyword>
<evidence type="ECO:0000256" key="2">
    <source>
        <dbReference type="ARBA" id="ARBA00022603"/>
    </source>
</evidence>
<dbReference type="OrthoDB" id="9808140at2"/>
<comment type="function">
    <text evidence="5">Methyltransferase required for the conversion of demethylmenaquinol (DMKH2) to menaquinol (MKH2).</text>
</comment>
<accession>A0A0L8VB02</accession>
<dbReference type="InterPro" id="IPR004033">
    <property type="entry name" value="UbiE/COQ5_MeTrFase"/>
</dbReference>
<evidence type="ECO:0000256" key="3">
    <source>
        <dbReference type="ARBA" id="ARBA00022679"/>
    </source>
</evidence>
<sequence length="240" mass="27406">MTVAPYQNSDQNKKQQVEQMFDNIAPKYDFLNHFLSLGIDKLWRKKAVRILAAEKPKQILDVATGTGDFAIAASKLNADEIVGFDLSEQMIRVGEEKVKKLRLDSLIRFQKGDSENMPFEDATFDAITVAFGVRNFETLQKGLDEFHRVLRNGGVAIILEFSKPKHFPFKQLYRFYFFHILPFIGGLVSKDSSAYAYLPESVMAFPDDQDMLNILRETGFSEVSQKRLTFGIATIYIARK</sequence>
<dbReference type="InterPro" id="IPR023576">
    <property type="entry name" value="UbiE/COQ5_MeTrFase_CS"/>
</dbReference>
<dbReference type="SUPFAM" id="SSF53335">
    <property type="entry name" value="S-adenosyl-L-methionine-dependent methyltransferases"/>
    <property type="match status" value="1"/>
</dbReference>
<dbReference type="HAMAP" id="MF_01813">
    <property type="entry name" value="MenG_UbiE_methyltr"/>
    <property type="match status" value="1"/>
</dbReference>
<comment type="catalytic activity">
    <reaction evidence="5">
        <text>a 2-demethylmenaquinol + S-adenosyl-L-methionine = a menaquinol + S-adenosyl-L-homocysteine + H(+)</text>
        <dbReference type="Rhea" id="RHEA:42640"/>
        <dbReference type="Rhea" id="RHEA-COMP:9539"/>
        <dbReference type="Rhea" id="RHEA-COMP:9563"/>
        <dbReference type="ChEBI" id="CHEBI:15378"/>
        <dbReference type="ChEBI" id="CHEBI:18151"/>
        <dbReference type="ChEBI" id="CHEBI:55437"/>
        <dbReference type="ChEBI" id="CHEBI:57856"/>
        <dbReference type="ChEBI" id="CHEBI:59789"/>
        <dbReference type="EC" id="2.1.1.163"/>
    </reaction>
</comment>
<feature type="binding site" evidence="5">
    <location>
        <position position="85"/>
    </location>
    <ligand>
        <name>S-adenosyl-L-methionine</name>
        <dbReference type="ChEBI" id="CHEBI:59789"/>
    </ligand>
</feature>
<dbReference type="GO" id="GO:0032259">
    <property type="term" value="P:methylation"/>
    <property type="evidence" value="ECO:0007669"/>
    <property type="project" value="UniProtKB-KW"/>
</dbReference>
<keyword evidence="3 5" id="KW-0808">Transferase</keyword>
<dbReference type="PANTHER" id="PTHR43591">
    <property type="entry name" value="METHYLTRANSFERASE"/>
    <property type="match status" value="1"/>
</dbReference>
<dbReference type="PANTHER" id="PTHR43591:SF24">
    <property type="entry name" value="2-METHOXY-6-POLYPRENYL-1,4-BENZOQUINOL METHYLASE, MITOCHONDRIAL"/>
    <property type="match status" value="1"/>
</dbReference>
<dbReference type="AlphaFoldDB" id="A0A0L8VB02"/>
<evidence type="ECO:0000313" key="7">
    <source>
        <dbReference type="Proteomes" id="UP000036958"/>
    </source>
</evidence>
<feature type="binding site" evidence="5">
    <location>
        <position position="66"/>
    </location>
    <ligand>
        <name>S-adenosyl-L-methionine</name>
        <dbReference type="ChEBI" id="CHEBI:59789"/>
    </ligand>
</feature>
<dbReference type="RefSeq" id="WP_053181466.1">
    <property type="nucleotide sequence ID" value="NZ_LGIA01000087.1"/>
</dbReference>
<keyword evidence="6" id="KW-0830">Ubiquinone</keyword>
<keyword evidence="7" id="KW-1185">Reference proteome</keyword>
<comment type="similarity">
    <text evidence="5">Belongs to the class I-like SAM-binding methyltransferase superfamily. MenG/UbiE family.</text>
</comment>
<dbReference type="EMBL" id="LGIA01000087">
    <property type="protein sequence ID" value="KOH45630.1"/>
    <property type="molecule type" value="Genomic_DNA"/>
</dbReference>
<gene>
    <name evidence="5" type="primary">menG</name>
    <name evidence="6" type="ORF">NC99_15550</name>
</gene>
<dbReference type="Proteomes" id="UP000036958">
    <property type="component" value="Unassembled WGS sequence"/>
</dbReference>
<protein>
    <recommendedName>
        <fullName evidence="5">Demethylmenaquinone methyltransferase</fullName>
        <ecNumber evidence="5">2.1.1.163</ecNumber>
    </recommendedName>
</protein>
<comment type="caution">
    <text evidence="5">Lacks conserved residue(s) required for the propagation of feature annotation.</text>
</comment>
<dbReference type="PROSITE" id="PS51608">
    <property type="entry name" value="SAM_MT_UBIE"/>
    <property type="match status" value="1"/>
</dbReference>
<evidence type="ECO:0000256" key="1">
    <source>
        <dbReference type="ARBA" id="ARBA00022428"/>
    </source>
</evidence>
<evidence type="ECO:0000256" key="5">
    <source>
        <dbReference type="HAMAP-Rule" id="MF_01813"/>
    </source>
</evidence>
<keyword evidence="4 5" id="KW-0949">S-adenosyl-L-methionine</keyword>
<dbReference type="Pfam" id="PF01209">
    <property type="entry name" value="Ubie_methyltran"/>
    <property type="match status" value="1"/>
</dbReference>
<comment type="pathway">
    <text evidence="5">Quinol/quinone metabolism; menaquinone biosynthesis; menaquinol from 1,4-dihydroxy-2-naphthoate: step 2/2.</text>
</comment>
<dbReference type="InterPro" id="IPR029063">
    <property type="entry name" value="SAM-dependent_MTases_sf"/>
</dbReference>
<dbReference type="PATRIC" id="fig|1409788.3.peg.1590"/>
<dbReference type="GO" id="GO:0043770">
    <property type="term" value="F:demethylmenaquinone methyltransferase activity"/>
    <property type="evidence" value="ECO:0007669"/>
    <property type="project" value="UniProtKB-UniRule"/>
</dbReference>
<dbReference type="EC" id="2.1.1.163" evidence="5"/>